<evidence type="ECO:0000313" key="1">
    <source>
        <dbReference type="EMBL" id="CAD1468380.1"/>
    </source>
</evidence>
<dbReference type="Proteomes" id="UP000752696">
    <property type="component" value="Unassembled WGS sequence"/>
</dbReference>
<reference evidence="1" key="1">
    <citation type="submission" date="2020-07" db="EMBL/GenBank/DDBJ databases">
        <authorList>
            <person name="Nazaruddin N."/>
        </authorList>
    </citation>
    <scope>NUCLEOTIDE SEQUENCE</scope>
</reference>
<comment type="caution">
    <text evidence="1">The sequence shown here is derived from an EMBL/GenBank/DDBJ whole genome shotgun (WGS) entry which is preliminary data.</text>
</comment>
<gene>
    <name evidence="1" type="ORF">MHI_LOCUS40415</name>
</gene>
<sequence length="55" mass="6047">QGQQREHSCVMKGILEILVAPAGQGPYETPYHTEDPPAKHLAEDITYGSNRAFGH</sequence>
<name>A0A6V7GTR9_9HYME</name>
<protein>
    <submittedName>
        <fullName evidence="1">Uncharacterized protein</fullName>
    </submittedName>
</protein>
<dbReference type="OrthoDB" id="10429254at2759"/>
<keyword evidence="2" id="KW-1185">Reference proteome</keyword>
<evidence type="ECO:0000313" key="2">
    <source>
        <dbReference type="Proteomes" id="UP000752696"/>
    </source>
</evidence>
<organism evidence="1 2">
    <name type="scientific">Heterotrigona itama</name>
    <dbReference type="NCBI Taxonomy" id="395501"/>
    <lineage>
        <taxon>Eukaryota</taxon>
        <taxon>Metazoa</taxon>
        <taxon>Ecdysozoa</taxon>
        <taxon>Arthropoda</taxon>
        <taxon>Hexapoda</taxon>
        <taxon>Insecta</taxon>
        <taxon>Pterygota</taxon>
        <taxon>Neoptera</taxon>
        <taxon>Endopterygota</taxon>
        <taxon>Hymenoptera</taxon>
        <taxon>Apocrita</taxon>
        <taxon>Aculeata</taxon>
        <taxon>Apoidea</taxon>
        <taxon>Anthophila</taxon>
        <taxon>Apidae</taxon>
        <taxon>Heterotrigona</taxon>
    </lineage>
</organism>
<proteinExistence type="predicted"/>
<dbReference type="EMBL" id="CAJDYZ010000496">
    <property type="protein sequence ID" value="CAD1468380.1"/>
    <property type="molecule type" value="Genomic_DNA"/>
</dbReference>
<dbReference type="AlphaFoldDB" id="A0A6V7GTR9"/>
<accession>A0A6V7GTR9</accession>
<feature type="non-terminal residue" evidence="1">
    <location>
        <position position="1"/>
    </location>
</feature>